<keyword evidence="1" id="KW-0808">Transferase</keyword>
<dbReference type="InterPro" id="IPR029063">
    <property type="entry name" value="SAM-dependent_MTases_sf"/>
</dbReference>
<dbReference type="Gene3D" id="3.40.50.150">
    <property type="entry name" value="Vaccinia Virus protein VP39"/>
    <property type="match status" value="1"/>
</dbReference>
<accession>A0AAE3ZKC7</accession>
<dbReference type="GO" id="GO:0032259">
    <property type="term" value="P:methylation"/>
    <property type="evidence" value="ECO:0007669"/>
    <property type="project" value="UniProtKB-KW"/>
</dbReference>
<keyword evidence="1" id="KW-0489">Methyltransferase</keyword>
<dbReference type="EMBL" id="JAVDYC010000001">
    <property type="protein sequence ID" value="MDR7320240.1"/>
    <property type="molecule type" value="Genomic_DNA"/>
</dbReference>
<reference evidence="1 2" key="1">
    <citation type="submission" date="2023-07" db="EMBL/GenBank/DDBJ databases">
        <title>Sequencing the genomes of 1000 actinobacteria strains.</title>
        <authorList>
            <person name="Klenk H.-P."/>
        </authorList>
    </citation>
    <scope>NUCLEOTIDE SEQUENCE [LARGE SCALE GENOMIC DNA]</scope>
    <source>
        <strain evidence="1 2">DSM 44711</strain>
    </source>
</reference>
<keyword evidence="2" id="KW-1185">Reference proteome</keyword>
<evidence type="ECO:0000313" key="2">
    <source>
        <dbReference type="Proteomes" id="UP001183629"/>
    </source>
</evidence>
<dbReference type="SUPFAM" id="SSF53335">
    <property type="entry name" value="S-adenosyl-L-methionine-dependent methyltransferases"/>
    <property type="match status" value="1"/>
</dbReference>
<dbReference type="GO" id="GO:0008168">
    <property type="term" value="F:methyltransferase activity"/>
    <property type="evidence" value="ECO:0007669"/>
    <property type="project" value="UniProtKB-KW"/>
</dbReference>
<name>A0AAE3ZKC7_9ACTN</name>
<proteinExistence type="predicted"/>
<dbReference type="Proteomes" id="UP001183629">
    <property type="component" value="Unassembled WGS sequence"/>
</dbReference>
<dbReference type="AlphaFoldDB" id="A0AAE3ZKC7"/>
<gene>
    <name evidence="1" type="ORF">J2S44_000490</name>
</gene>
<comment type="caution">
    <text evidence="1">The sequence shown here is derived from an EMBL/GenBank/DDBJ whole genome shotgun (WGS) entry which is preliminary data.</text>
</comment>
<evidence type="ECO:0000313" key="1">
    <source>
        <dbReference type="EMBL" id="MDR7320240.1"/>
    </source>
</evidence>
<organism evidence="1 2">
    <name type="scientific">Catenuloplanes niger</name>
    <dbReference type="NCBI Taxonomy" id="587534"/>
    <lineage>
        <taxon>Bacteria</taxon>
        <taxon>Bacillati</taxon>
        <taxon>Actinomycetota</taxon>
        <taxon>Actinomycetes</taxon>
        <taxon>Micromonosporales</taxon>
        <taxon>Micromonosporaceae</taxon>
        <taxon>Catenuloplanes</taxon>
    </lineage>
</organism>
<sequence length="274" mass="29365">MTDIRPYPLSNLHAASTAHHDALSDLLDDDTMYRITSLIDRESFPATGLASGTWAGASMLEVGAGAGSVAQKMRYLVGDSGRVVALDLHPAIAPDGNLEVVQLDLLSGDPLPEGPFHLIHARLTLGHLPPRREITARLAERLTPGGWLCLEDFRARRVNIAVAGAGAEIVEEFQRTVGEKVFDAHGTDPGWAPSIHGVLTDLGLTDVETKTFSSYWGGGNAGARFLTAIHAQTYDKMLAAGMAKDRLDRVPDIMAHPATLIHGHEVFSVVGQRA</sequence>
<protein>
    <submittedName>
        <fullName evidence="1">SAM-dependent methyltransferase</fullName>
    </submittedName>
</protein>
<dbReference type="RefSeq" id="WP_310408650.1">
    <property type="nucleotide sequence ID" value="NZ_JAVDYC010000001.1"/>
</dbReference>
<dbReference type="Pfam" id="PF13489">
    <property type="entry name" value="Methyltransf_23"/>
    <property type="match status" value="1"/>
</dbReference>